<dbReference type="OrthoDB" id="3783238at2"/>
<comment type="caution">
    <text evidence="1">The sequence shown here is derived from an EMBL/GenBank/DDBJ whole genome shotgun (WGS) entry which is preliminary data.</text>
</comment>
<reference evidence="1 2" key="1">
    <citation type="submission" date="2018-11" db="EMBL/GenBank/DDBJ databases">
        <authorList>
            <person name="Li F."/>
        </authorList>
    </citation>
    <scope>NUCLEOTIDE SEQUENCE [LARGE SCALE GENOMIC DNA]</scope>
    <source>
        <strain evidence="1 2">Gsoil 097</strain>
    </source>
</reference>
<name>A0A3N0CPR2_9ACTN</name>
<evidence type="ECO:0000313" key="2">
    <source>
        <dbReference type="Proteomes" id="UP000267128"/>
    </source>
</evidence>
<dbReference type="RefSeq" id="WP_123226432.1">
    <property type="nucleotide sequence ID" value="NZ_RJSE01000003.1"/>
</dbReference>
<gene>
    <name evidence="1" type="ORF">EFK50_05050</name>
</gene>
<protein>
    <submittedName>
        <fullName evidence="1">Uncharacterized protein</fullName>
    </submittedName>
</protein>
<dbReference type="EMBL" id="RJSE01000003">
    <property type="protein sequence ID" value="RNL65329.1"/>
    <property type="molecule type" value="Genomic_DNA"/>
</dbReference>
<dbReference type="AlphaFoldDB" id="A0A3N0CPR2"/>
<proteinExistence type="predicted"/>
<evidence type="ECO:0000313" key="1">
    <source>
        <dbReference type="EMBL" id="RNL65329.1"/>
    </source>
</evidence>
<sequence length="179" mass="19583">MDRHGPAGSRKRATVVAGCVLGAVLIVLSPQFGRAEPSGRYRPPLPPDALTTGCYPLPTGLTIDFPYQVRTDEDLADGRTRRLVLQYDEIDADQARRDLAEALVRAGFTPRARGDVLDYAKPGVGQVRATITPIPRLGDDDLVRGTVELILPKVARTSDAPECLDRFSTKRFAEAEQDR</sequence>
<dbReference type="Proteomes" id="UP000267128">
    <property type="component" value="Unassembled WGS sequence"/>
</dbReference>
<organism evidence="1 2">
    <name type="scientific">Nocardioides marmoriginsengisoli</name>
    <dbReference type="NCBI Taxonomy" id="661483"/>
    <lineage>
        <taxon>Bacteria</taxon>
        <taxon>Bacillati</taxon>
        <taxon>Actinomycetota</taxon>
        <taxon>Actinomycetes</taxon>
        <taxon>Propionibacteriales</taxon>
        <taxon>Nocardioidaceae</taxon>
        <taxon>Nocardioides</taxon>
    </lineage>
</organism>
<keyword evidence="2" id="KW-1185">Reference proteome</keyword>
<accession>A0A3N0CPR2</accession>